<dbReference type="PRINTS" id="PR01035">
    <property type="entry name" value="TCRTETA"/>
</dbReference>
<dbReference type="Pfam" id="PF07690">
    <property type="entry name" value="MFS_1"/>
    <property type="match status" value="1"/>
</dbReference>
<name>A0AAD6E030_9EURO</name>
<dbReference type="GeneID" id="81589543"/>
<dbReference type="PANTHER" id="PTHR23506:SF35">
    <property type="entry name" value="MAJOR FACILITATOR SUPERFAMILY (MFS) PROFILE DOMAIN-CONTAINING PROTEIN-RELATED"/>
    <property type="match status" value="1"/>
</dbReference>
<evidence type="ECO:0000256" key="7">
    <source>
        <dbReference type="SAM" id="Phobius"/>
    </source>
</evidence>
<reference evidence="9" key="1">
    <citation type="journal article" date="2023" name="IMA Fungus">
        <title>Comparative genomic study of the Penicillium genus elucidates a diverse pangenome and 15 lateral gene transfer events.</title>
        <authorList>
            <person name="Petersen C."/>
            <person name="Sorensen T."/>
            <person name="Nielsen M.R."/>
            <person name="Sondergaard T.E."/>
            <person name="Sorensen J.L."/>
            <person name="Fitzpatrick D.A."/>
            <person name="Frisvad J.C."/>
            <person name="Nielsen K.L."/>
        </authorList>
    </citation>
    <scope>NUCLEOTIDE SEQUENCE</scope>
    <source>
        <strain evidence="9">IBT 12815</strain>
    </source>
</reference>
<keyword evidence="10" id="KW-1185">Reference proteome</keyword>
<dbReference type="PANTHER" id="PTHR23506">
    <property type="entry name" value="GH10249P"/>
    <property type="match status" value="1"/>
</dbReference>
<evidence type="ECO:0000256" key="2">
    <source>
        <dbReference type="ARBA" id="ARBA00006829"/>
    </source>
</evidence>
<evidence type="ECO:0000256" key="6">
    <source>
        <dbReference type="ARBA" id="ARBA00023136"/>
    </source>
</evidence>
<dbReference type="Gene3D" id="1.20.1250.20">
    <property type="entry name" value="MFS general substrate transporter like domains"/>
    <property type="match status" value="2"/>
</dbReference>
<dbReference type="CDD" id="cd17325">
    <property type="entry name" value="MFS_MdtG_SLC18_like"/>
    <property type="match status" value="1"/>
</dbReference>
<comment type="similarity">
    <text evidence="2">Belongs to the major facilitator superfamily. Vesicular transporter family.</text>
</comment>
<dbReference type="AlphaFoldDB" id="A0AAD6E030"/>
<keyword evidence="4 7" id="KW-0812">Transmembrane</keyword>
<dbReference type="InterPro" id="IPR011701">
    <property type="entry name" value="MFS"/>
</dbReference>
<accession>A0AAD6E030</accession>
<feature type="domain" description="Major facilitator superfamily (MFS) profile" evidence="8">
    <location>
        <begin position="25"/>
        <end position="435"/>
    </location>
</feature>
<feature type="transmembrane region" description="Helical" evidence="7">
    <location>
        <begin position="100"/>
        <end position="124"/>
    </location>
</feature>
<feature type="transmembrane region" description="Helical" evidence="7">
    <location>
        <begin position="184"/>
        <end position="204"/>
    </location>
</feature>
<feature type="transmembrane region" description="Helical" evidence="7">
    <location>
        <begin position="23"/>
        <end position="47"/>
    </location>
</feature>
<evidence type="ECO:0000256" key="3">
    <source>
        <dbReference type="ARBA" id="ARBA00022448"/>
    </source>
</evidence>
<dbReference type="InterPro" id="IPR001958">
    <property type="entry name" value="Tet-R_TetA/multi-R_MdtG-like"/>
</dbReference>
<keyword evidence="5 7" id="KW-1133">Transmembrane helix</keyword>
<dbReference type="InterPro" id="IPR020846">
    <property type="entry name" value="MFS_dom"/>
</dbReference>
<comment type="caution">
    <text evidence="9">The sequence shown here is derived from an EMBL/GenBank/DDBJ whole genome shotgun (WGS) entry which is preliminary data.</text>
</comment>
<dbReference type="InterPro" id="IPR036259">
    <property type="entry name" value="MFS_trans_sf"/>
</dbReference>
<dbReference type="GO" id="GO:0022857">
    <property type="term" value="F:transmembrane transporter activity"/>
    <property type="evidence" value="ECO:0007669"/>
    <property type="project" value="InterPro"/>
</dbReference>
<dbReference type="SUPFAM" id="SSF103473">
    <property type="entry name" value="MFS general substrate transporter"/>
    <property type="match status" value="1"/>
</dbReference>
<evidence type="ECO:0000256" key="5">
    <source>
        <dbReference type="ARBA" id="ARBA00022989"/>
    </source>
</evidence>
<dbReference type="RefSeq" id="XP_056751377.1">
    <property type="nucleotide sequence ID" value="XM_056899301.1"/>
</dbReference>
<keyword evidence="3" id="KW-0813">Transport</keyword>
<dbReference type="PROSITE" id="PS50850">
    <property type="entry name" value="MFS"/>
    <property type="match status" value="1"/>
</dbReference>
<reference evidence="9" key="2">
    <citation type="submission" date="2023-01" db="EMBL/GenBank/DDBJ databases">
        <authorList>
            <person name="Petersen C."/>
        </authorList>
    </citation>
    <scope>NUCLEOTIDE SEQUENCE</scope>
    <source>
        <strain evidence="9">IBT 12815</strain>
    </source>
</reference>
<evidence type="ECO:0000256" key="4">
    <source>
        <dbReference type="ARBA" id="ARBA00022692"/>
    </source>
</evidence>
<feature type="transmembrane region" description="Helical" evidence="7">
    <location>
        <begin position="288"/>
        <end position="307"/>
    </location>
</feature>
<keyword evidence="6 7" id="KW-0472">Membrane</keyword>
<gene>
    <name evidence="9" type="ORF">N7537_008246</name>
</gene>
<comment type="subcellular location">
    <subcellularLocation>
        <location evidence="1">Membrane</location>
        <topology evidence="1">Multi-pass membrane protein</topology>
    </subcellularLocation>
</comment>
<evidence type="ECO:0000313" key="9">
    <source>
        <dbReference type="EMBL" id="KAJ5598162.1"/>
    </source>
</evidence>
<protein>
    <submittedName>
        <fullName evidence="9">Tetracycline resistance protein TetA/multidrug resistance protein MdtG</fullName>
    </submittedName>
</protein>
<evidence type="ECO:0000256" key="1">
    <source>
        <dbReference type="ARBA" id="ARBA00004141"/>
    </source>
</evidence>
<evidence type="ECO:0000313" key="10">
    <source>
        <dbReference type="Proteomes" id="UP001213799"/>
    </source>
</evidence>
<dbReference type="Proteomes" id="UP001213799">
    <property type="component" value="Unassembled WGS sequence"/>
</dbReference>
<feature type="transmembrane region" description="Helical" evidence="7">
    <location>
        <begin position="68"/>
        <end position="88"/>
    </location>
</feature>
<sequence>MDNFHSENRGTIPTGTRWRSSKWFNIVIVLIALFSETFLYGFIVPILGPMIKDRLHIDPSRIQQLTSAVLALHGAISVISGPIIGHFADKMESSRVPLLVSMLGCIIGTLMVASAHSVTVLLVGRSLQGISESMVWIVGFTTVTELVDNDQMGSVMGLLASFVSTGMLAGPIASGFLLETTEYWVMWSVPLLVLALNLLARLIMVEPSPEKVCEPECMGETTSLLSDQEETQNLSTGSNFWKVMLCDSRVITILLLSITSTTVSTSFHATLPLHVQEAFGWGPSMTGLLFACLILPVLFVGPLAGWVRDKFGARFPATASLVLQAGMLDVAGVSGNKHFPWASTQPIGRALYVVSLLAVGTLRPFMSAVGPAELSTIVKEYQARTPGIFGPQGGLSRVFSMIDVSVSLGMMLGPIIGGFLTEVVGYTYMNCAFSK</sequence>
<organism evidence="9 10">
    <name type="scientific">Penicillium hordei</name>
    <dbReference type="NCBI Taxonomy" id="40994"/>
    <lineage>
        <taxon>Eukaryota</taxon>
        <taxon>Fungi</taxon>
        <taxon>Dikarya</taxon>
        <taxon>Ascomycota</taxon>
        <taxon>Pezizomycotina</taxon>
        <taxon>Eurotiomycetes</taxon>
        <taxon>Eurotiomycetidae</taxon>
        <taxon>Eurotiales</taxon>
        <taxon>Aspergillaceae</taxon>
        <taxon>Penicillium</taxon>
    </lineage>
</organism>
<dbReference type="EMBL" id="JAQJAE010000004">
    <property type="protein sequence ID" value="KAJ5598162.1"/>
    <property type="molecule type" value="Genomic_DNA"/>
</dbReference>
<dbReference type="GO" id="GO:0016020">
    <property type="term" value="C:membrane"/>
    <property type="evidence" value="ECO:0007669"/>
    <property type="project" value="UniProtKB-SubCell"/>
</dbReference>
<proteinExistence type="inferred from homology"/>
<evidence type="ECO:0000259" key="8">
    <source>
        <dbReference type="PROSITE" id="PS50850"/>
    </source>
</evidence>
<feature type="transmembrane region" description="Helical" evidence="7">
    <location>
        <begin position="155"/>
        <end position="178"/>
    </location>
</feature>
<dbReference type="InterPro" id="IPR050930">
    <property type="entry name" value="MFS_Vesicular_Transporter"/>
</dbReference>